<proteinExistence type="inferred from homology"/>
<dbReference type="InterPro" id="IPR052274">
    <property type="entry name" value="Krueppel_C2H2_Zn-finger"/>
</dbReference>
<dbReference type="PROSITE" id="PS50157">
    <property type="entry name" value="ZINC_FINGER_C2H2_2"/>
    <property type="match status" value="3"/>
</dbReference>
<keyword evidence="9" id="KW-0832">Ubl conjugation</keyword>
<evidence type="ECO:0000256" key="5">
    <source>
        <dbReference type="ARBA" id="ARBA00022723"/>
    </source>
</evidence>
<dbReference type="InterPro" id="IPR013087">
    <property type="entry name" value="Znf_C2H2_type"/>
</dbReference>
<organism evidence="18 19">
    <name type="scientific">Phrynocephalus forsythii</name>
    <dbReference type="NCBI Taxonomy" id="171643"/>
    <lineage>
        <taxon>Eukaryota</taxon>
        <taxon>Metazoa</taxon>
        <taxon>Chordata</taxon>
        <taxon>Craniata</taxon>
        <taxon>Vertebrata</taxon>
        <taxon>Euteleostomi</taxon>
        <taxon>Lepidosauria</taxon>
        <taxon>Squamata</taxon>
        <taxon>Bifurcata</taxon>
        <taxon>Unidentata</taxon>
        <taxon>Episquamata</taxon>
        <taxon>Toxicofera</taxon>
        <taxon>Iguania</taxon>
        <taxon>Acrodonta</taxon>
        <taxon>Agamidae</taxon>
        <taxon>Agaminae</taxon>
        <taxon>Phrynocephalus</taxon>
    </lineage>
</organism>
<dbReference type="InterPro" id="IPR048408">
    <property type="entry name" value="ZNF512_C2HC"/>
</dbReference>
<evidence type="ECO:0000256" key="14">
    <source>
        <dbReference type="ARBA" id="ARBA00039955"/>
    </source>
</evidence>
<keyword evidence="4" id="KW-1017">Isopeptide bond</keyword>
<evidence type="ECO:0000256" key="2">
    <source>
        <dbReference type="ARBA" id="ARBA00004123"/>
    </source>
</evidence>
<evidence type="ECO:0000256" key="10">
    <source>
        <dbReference type="ARBA" id="ARBA00023015"/>
    </source>
</evidence>
<feature type="region of interest" description="Disordered" evidence="16">
    <location>
        <begin position="190"/>
        <end position="225"/>
    </location>
</feature>
<feature type="domain" description="C2H2-type" evidence="17">
    <location>
        <begin position="165"/>
        <end position="192"/>
    </location>
</feature>
<dbReference type="GO" id="GO:0003677">
    <property type="term" value="F:DNA binding"/>
    <property type="evidence" value="ECO:0007669"/>
    <property type="project" value="UniProtKB-KW"/>
</dbReference>
<sequence length="460" mass="51386">MPAQQQLMEGTPPAKARRSSKKKEPPVYPPGSPEELWYQDILRKGHVTCPVCKAVARKTVDGLKKHMADCQRETFTCPHCGKQLQSLAGMKYHLMADHNSLMTGREVSQINQQSERDCLRRILKRMGKLRCTREGCTGSFTSVLGYLYHMEKCGKAAAELEKLALRCPTCSKAYRSKAGLVYHLKSEHGPAPFTQDDGPTAPLAEASSELSSGGGSSTSGRTQRKSAKMAAYHLQELASEELAKEWPKRKVLHDLVPDDRKLKYTRPGLPAVSQEVLCKWKSEIKVHKRVLCPNQGCDCAYSSISGLKAHLGSCRLGEFAAGKYQCLLCEKEFVSESGVKYHINTVHAEDWFDVNWSTSKSFEKQVKEQKEEAEQKAQRKRPLSSRSRKRRPRLASPKRPPRPEQNQQQELSGVSRPQSAPCNSQSSGEETGIPLLRPRRREIQKGEEMALDAASDVSAP</sequence>
<dbReference type="AlphaFoldDB" id="A0A9Q0Y2Y4"/>
<feature type="domain" description="C2H2-type" evidence="17">
    <location>
        <begin position="75"/>
        <end position="103"/>
    </location>
</feature>
<comment type="subcellular location">
    <subcellularLocation>
        <location evidence="2">Nucleus</location>
    </subcellularLocation>
</comment>
<dbReference type="GO" id="GO:0005634">
    <property type="term" value="C:nucleus"/>
    <property type="evidence" value="ECO:0007669"/>
    <property type="project" value="UniProtKB-SubCell"/>
</dbReference>
<name>A0A9Q0Y2Y4_9SAUR</name>
<keyword evidence="6" id="KW-0677">Repeat</keyword>
<reference evidence="18" key="1">
    <citation type="journal article" date="2023" name="DNA Res.">
        <title>Chromosome-level genome assembly of Phrynocephalus forsythii using third-generation DNA sequencing and Hi-C analysis.</title>
        <authorList>
            <person name="Qi Y."/>
            <person name="Zhao W."/>
            <person name="Zhao Y."/>
            <person name="Niu C."/>
            <person name="Cao S."/>
            <person name="Zhang Y."/>
        </authorList>
    </citation>
    <scope>NUCLEOTIDE SEQUENCE</scope>
    <source>
        <tissue evidence="18">Muscle</tissue>
    </source>
</reference>
<keyword evidence="13" id="KW-0539">Nucleus</keyword>
<evidence type="ECO:0000313" key="18">
    <source>
        <dbReference type="EMBL" id="KAJ7341450.1"/>
    </source>
</evidence>
<comment type="similarity">
    <text evidence="3">Belongs to the krueppel C2H2-type zinc-finger protein family.</text>
</comment>
<dbReference type="PANTHER" id="PTHR22979:SF2">
    <property type="entry name" value="ZINC FINGER PROTEIN 512"/>
    <property type="match status" value="1"/>
</dbReference>
<comment type="caution">
    <text evidence="18">The sequence shown here is derived from an EMBL/GenBank/DDBJ whole genome shotgun (WGS) entry which is preliminary data.</text>
</comment>
<evidence type="ECO:0000256" key="6">
    <source>
        <dbReference type="ARBA" id="ARBA00022737"/>
    </source>
</evidence>
<evidence type="ECO:0000256" key="3">
    <source>
        <dbReference type="ARBA" id="ARBA00006991"/>
    </source>
</evidence>
<feature type="domain" description="C2H2-type" evidence="17">
    <location>
        <begin position="324"/>
        <end position="352"/>
    </location>
</feature>
<dbReference type="Gene3D" id="3.30.160.60">
    <property type="entry name" value="Classic Zinc Finger"/>
    <property type="match status" value="3"/>
</dbReference>
<evidence type="ECO:0000256" key="4">
    <source>
        <dbReference type="ARBA" id="ARBA00022499"/>
    </source>
</evidence>
<dbReference type="PANTHER" id="PTHR22979">
    <property type="entry name" value="ZINC FINGER PROTEIN-RELATED"/>
    <property type="match status" value="1"/>
</dbReference>
<keyword evidence="11" id="KW-0238">DNA-binding</keyword>
<dbReference type="SMART" id="SM00355">
    <property type="entry name" value="ZnF_C2H2"/>
    <property type="match status" value="4"/>
</dbReference>
<keyword evidence="7 15" id="KW-0863">Zinc-finger</keyword>
<evidence type="ECO:0000256" key="15">
    <source>
        <dbReference type="PROSITE-ProRule" id="PRU00042"/>
    </source>
</evidence>
<dbReference type="FunFam" id="3.30.160.60:FF:000270">
    <property type="entry name" value="Zinc finger protein 512"/>
    <property type="match status" value="1"/>
</dbReference>
<evidence type="ECO:0000256" key="7">
    <source>
        <dbReference type="ARBA" id="ARBA00022771"/>
    </source>
</evidence>
<gene>
    <name evidence="18" type="ORF">JRQ81_005555</name>
</gene>
<keyword evidence="8" id="KW-0862">Zinc</keyword>
<feature type="compositionally biased region" description="Basic and acidic residues" evidence="16">
    <location>
        <begin position="367"/>
        <end position="377"/>
    </location>
</feature>
<evidence type="ECO:0000256" key="11">
    <source>
        <dbReference type="ARBA" id="ARBA00023125"/>
    </source>
</evidence>
<feature type="compositionally biased region" description="Basic residues" evidence="16">
    <location>
        <begin position="378"/>
        <end position="393"/>
    </location>
</feature>
<evidence type="ECO:0000256" key="1">
    <source>
        <dbReference type="ARBA" id="ARBA00003767"/>
    </source>
</evidence>
<evidence type="ECO:0000256" key="12">
    <source>
        <dbReference type="ARBA" id="ARBA00023163"/>
    </source>
</evidence>
<feature type="region of interest" description="Disordered" evidence="16">
    <location>
        <begin position="1"/>
        <end position="33"/>
    </location>
</feature>
<dbReference type="InterPro" id="IPR036236">
    <property type="entry name" value="Znf_C2H2_sf"/>
</dbReference>
<dbReference type="Pfam" id="PF21367">
    <property type="entry name" value="ZNF512_zf-C2H2"/>
    <property type="match status" value="1"/>
</dbReference>
<dbReference type="Proteomes" id="UP001142489">
    <property type="component" value="Unassembled WGS sequence"/>
</dbReference>
<dbReference type="PROSITE" id="PS00028">
    <property type="entry name" value="ZINC_FINGER_C2H2_1"/>
    <property type="match status" value="3"/>
</dbReference>
<comment type="function">
    <text evidence="1">May be involved in transcriptional regulation.</text>
</comment>
<keyword evidence="5" id="KW-0479">Metal-binding</keyword>
<evidence type="ECO:0000256" key="16">
    <source>
        <dbReference type="SAM" id="MobiDB-lite"/>
    </source>
</evidence>
<feature type="compositionally biased region" description="Polar residues" evidence="16">
    <location>
        <begin position="411"/>
        <end position="429"/>
    </location>
</feature>
<dbReference type="EMBL" id="JAPFRF010000002">
    <property type="protein sequence ID" value="KAJ7341450.1"/>
    <property type="molecule type" value="Genomic_DNA"/>
</dbReference>
<keyword evidence="19" id="KW-1185">Reference proteome</keyword>
<dbReference type="OrthoDB" id="9949647at2759"/>
<evidence type="ECO:0000259" key="17">
    <source>
        <dbReference type="PROSITE" id="PS50157"/>
    </source>
</evidence>
<evidence type="ECO:0000256" key="13">
    <source>
        <dbReference type="ARBA" id="ARBA00023242"/>
    </source>
</evidence>
<dbReference type="SUPFAM" id="SSF57667">
    <property type="entry name" value="beta-beta-alpha zinc fingers"/>
    <property type="match status" value="5"/>
</dbReference>
<dbReference type="Pfam" id="PF21276">
    <property type="entry name" value="ZNF512_C2HC"/>
    <property type="match status" value="2"/>
</dbReference>
<dbReference type="Pfam" id="PF00096">
    <property type="entry name" value="zf-C2H2"/>
    <property type="match status" value="1"/>
</dbReference>
<keyword evidence="12" id="KW-0804">Transcription</keyword>
<dbReference type="InterPro" id="IPR048403">
    <property type="entry name" value="ZNF512_znf-C2H2"/>
</dbReference>
<keyword evidence="10" id="KW-0805">Transcription regulation</keyword>
<feature type="region of interest" description="Disordered" evidence="16">
    <location>
        <begin position="367"/>
        <end position="460"/>
    </location>
</feature>
<evidence type="ECO:0000313" key="19">
    <source>
        <dbReference type="Proteomes" id="UP001142489"/>
    </source>
</evidence>
<accession>A0A9Q0Y2Y4</accession>
<evidence type="ECO:0000256" key="8">
    <source>
        <dbReference type="ARBA" id="ARBA00022833"/>
    </source>
</evidence>
<evidence type="ECO:0000256" key="9">
    <source>
        <dbReference type="ARBA" id="ARBA00022843"/>
    </source>
</evidence>
<protein>
    <recommendedName>
        <fullName evidence="14">Zinc finger protein 512</fullName>
    </recommendedName>
</protein>
<dbReference type="GO" id="GO:0008270">
    <property type="term" value="F:zinc ion binding"/>
    <property type="evidence" value="ECO:0007669"/>
    <property type="project" value="UniProtKB-KW"/>
</dbReference>